<keyword evidence="6 8" id="KW-0472">Membrane</keyword>
<feature type="transmembrane region" description="Helical" evidence="8">
    <location>
        <begin position="288"/>
        <end position="307"/>
    </location>
</feature>
<feature type="compositionally biased region" description="Acidic residues" evidence="7">
    <location>
        <begin position="366"/>
        <end position="395"/>
    </location>
</feature>
<feature type="transmembrane region" description="Helical" evidence="8">
    <location>
        <begin position="225"/>
        <end position="251"/>
    </location>
</feature>
<feature type="compositionally biased region" description="Basic and acidic residues" evidence="7">
    <location>
        <begin position="396"/>
        <end position="405"/>
    </location>
</feature>
<protein>
    <submittedName>
        <fullName evidence="9">UPF0104 family protein</fullName>
    </submittedName>
</protein>
<evidence type="ECO:0000256" key="2">
    <source>
        <dbReference type="ARBA" id="ARBA00011061"/>
    </source>
</evidence>
<feature type="region of interest" description="Disordered" evidence="7">
    <location>
        <begin position="360"/>
        <end position="405"/>
    </location>
</feature>
<organism evidence="9 10">
    <name type="scientific">Methanobrevibacter olleyae</name>
    <dbReference type="NCBI Taxonomy" id="294671"/>
    <lineage>
        <taxon>Archaea</taxon>
        <taxon>Methanobacteriati</taxon>
        <taxon>Methanobacteriota</taxon>
        <taxon>Methanomada group</taxon>
        <taxon>Methanobacteria</taxon>
        <taxon>Methanobacteriales</taxon>
        <taxon>Methanobacteriaceae</taxon>
        <taxon>Methanobrevibacter</taxon>
    </lineage>
</organism>
<keyword evidence="4 8" id="KW-0812">Transmembrane</keyword>
<reference evidence="9" key="1">
    <citation type="submission" date="2019-04" db="EMBL/GenBank/DDBJ databases">
        <title>Evolution of Biomass-Degrading Anaerobic Consortia Revealed by Metagenomics.</title>
        <authorList>
            <person name="Peng X."/>
        </authorList>
    </citation>
    <scope>NUCLEOTIDE SEQUENCE</scope>
    <source>
        <strain evidence="9">SIG14</strain>
    </source>
</reference>
<feature type="transmembrane region" description="Helical" evidence="8">
    <location>
        <begin position="313"/>
        <end position="332"/>
    </location>
</feature>
<evidence type="ECO:0000313" key="10">
    <source>
        <dbReference type="Proteomes" id="UP000732619"/>
    </source>
</evidence>
<dbReference type="PANTHER" id="PTHR39087:SF2">
    <property type="entry name" value="UPF0104 MEMBRANE PROTEIN MJ1595"/>
    <property type="match status" value="1"/>
</dbReference>
<comment type="subcellular location">
    <subcellularLocation>
        <location evidence="1">Cell membrane</location>
        <topology evidence="1">Multi-pass membrane protein</topology>
    </subcellularLocation>
</comment>
<dbReference type="Proteomes" id="UP000732619">
    <property type="component" value="Unassembled WGS sequence"/>
</dbReference>
<dbReference type="NCBIfam" id="TIGR00374">
    <property type="entry name" value="flippase-like domain"/>
    <property type="match status" value="1"/>
</dbReference>
<keyword evidence="3" id="KW-1003">Cell membrane</keyword>
<feature type="transmembrane region" description="Helical" evidence="8">
    <location>
        <begin position="38"/>
        <end position="55"/>
    </location>
</feature>
<feature type="transmembrane region" description="Helical" evidence="8">
    <location>
        <begin position="257"/>
        <end position="276"/>
    </location>
</feature>
<evidence type="ECO:0000256" key="8">
    <source>
        <dbReference type="SAM" id="Phobius"/>
    </source>
</evidence>
<evidence type="ECO:0000256" key="3">
    <source>
        <dbReference type="ARBA" id="ARBA00022475"/>
    </source>
</evidence>
<dbReference type="PANTHER" id="PTHR39087">
    <property type="entry name" value="UPF0104 MEMBRANE PROTEIN MJ1595"/>
    <property type="match status" value="1"/>
</dbReference>
<feature type="transmembrane region" description="Helical" evidence="8">
    <location>
        <begin position="127"/>
        <end position="145"/>
    </location>
</feature>
<dbReference type="GO" id="GO:0005886">
    <property type="term" value="C:plasma membrane"/>
    <property type="evidence" value="ECO:0007669"/>
    <property type="project" value="UniProtKB-SubCell"/>
</dbReference>
<dbReference type="InterPro" id="IPR022791">
    <property type="entry name" value="L-PG_synthase/AglD"/>
</dbReference>
<evidence type="ECO:0000256" key="4">
    <source>
        <dbReference type="ARBA" id="ARBA00022692"/>
    </source>
</evidence>
<name>A0A8T3VWI8_METOL</name>
<dbReference type="Pfam" id="PF03706">
    <property type="entry name" value="LPG_synthase_TM"/>
    <property type="match status" value="1"/>
</dbReference>
<proteinExistence type="inferred from homology"/>
<dbReference type="EMBL" id="SUTG01000013">
    <property type="protein sequence ID" value="MBE6512315.1"/>
    <property type="molecule type" value="Genomic_DNA"/>
</dbReference>
<accession>A0A8T3VWI8</accession>
<comment type="similarity">
    <text evidence="2">Belongs to the UPF0104 family.</text>
</comment>
<dbReference type="AlphaFoldDB" id="A0A8T3VWI8"/>
<evidence type="ECO:0000256" key="5">
    <source>
        <dbReference type="ARBA" id="ARBA00022989"/>
    </source>
</evidence>
<evidence type="ECO:0000256" key="6">
    <source>
        <dbReference type="ARBA" id="ARBA00023136"/>
    </source>
</evidence>
<evidence type="ECO:0000313" key="9">
    <source>
        <dbReference type="EMBL" id="MBE6512315.1"/>
    </source>
</evidence>
<feature type="transmembrane region" description="Helical" evidence="8">
    <location>
        <begin position="151"/>
        <end position="174"/>
    </location>
</feature>
<feature type="transmembrane region" description="Helical" evidence="8">
    <location>
        <begin position="7"/>
        <end position="26"/>
    </location>
</feature>
<evidence type="ECO:0000256" key="1">
    <source>
        <dbReference type="ARBA" id="ARBA00004651"/>
    </source>
</evidence>
<comment type="caution">
    <text evidence="9">The sequence shown here is derived from an EMBL/GenBank/DDBJ whole genome shotgun (WGS) entry which is preliminary data.</text>
</comment>
<gene>
    <name evidence="9" type="ORF">E7Z75_04095</name>
</gene>
<evidence type="ECO:0000256" key="7">
    <source>
        <dbReference type="SAM" id="MobiDB-lite"/>
    </source>
</evidence>
<sequence length="405" mass="45513">MKNKKVIIFLFVGLAIMAVMLYLIGIEEVIETLKLSNLWLVFLAIVIQFFTYFLYTWRWNIINKTADMDLGIKKSLPMVLVSLAVNNITPSGRGGGEPVRAYLLAKEGHFKFEDTFATVIADRALDTFPFVILAILTIIGIMFSFSLDITLLAFLVICVCMITAAVILLIYVCINESFGVKLTSWIIKIVRRFYKKFDESTEKRIIEAVKTFQSRMNALLRDKNILYYALPLSFVIWIFEILRVYVVFLAFGANVNPVIIGEVFILASFVGMVPLLPGGLGAVDGIMILFYASAGITASISAAATVVERLISFWMTTFIGLICLMMFGTSVLDKAFALSESNENDKEDIKSIEQLSKEDVATEYTDSNEEEASLEVLEDEKLDEDPLEVLDESEEKESLEKKVQN</sequence>
<keyword evidence="5 8" id="KW-1133">Transmembrane helix</keyword>